<feature type="compositionally biased region" description="Low complexity" evidence="1">
    <location>
        <begin position="223"/>
        <end position="253"/>
    </location>
</feature>
<protein>
    <submittedName>
        <fullName evidence="2">Uncharacterized protein</fullName>
    </submittedName>
</protein>
<feature type="compositionally biased region" description="Low complexity" evidence="1">
    <location>
        <begin position="266"/>
        <end position="309"/>
    </location>
</feature>
<gene>
    <name evidence="2" type="ORF">PMAYCL1PPCAC_05333</name>
</gene>
<evidence type="ECO:0000313" key="2">
    <source>
        <dbReference type="EMBL" id="GMR35138.1"/>
    </source>
</evidence>
<dbReference type="Proteomes" id="UP001328107">
    <property type="component" value="Unassembled WGS sequence"/>
</dbReference>
<evidence type="ECO:0000313" key="3">
    <source>
        <dbReference type="Proteomes" id="UP001328107"/>
    </source>
</evidence>
<comment type="caution">
    <text evidence="2">The sequence shown here is derived from an EMBL/GenBank/DDBJ whole genome shotgun (WGS) entry which is preliminary data.</text>
</comment>
<feature type="non-terminal residue" evidence="2">
    <location>
        <position position="1"/>
    </location>
</feature>
<evidence type="ECO:0000256" key="1">
    <source>
        <dbReference type="SAM" id="MobiDB-lite"/>
    </source>
</evidence>
<proteinExistence type="predicted"/>
<accession>A0AAN4Z6E1</accession>
<dbReference type="AlphaFoldDB" id="A0AAN4Z6E1"/>
<keyword evidence="3" id="KW-1185">Reference proteome</keyword>
<name>A0AAN4Z6E1_9BILA</name>
<feature type="region of interest" description="Disordered" evidence="1">
    <location>
        <begin position="158"/>
        <end position="333"/>
    </location>
</feature>
<reference evidence="3" key="1">
    <citation type="submission" date="2022-10" db="EMBL/GenBank/DDBJ databases">
        <title>Genome assembly of Pristionchus species.</title>
        <authorList>
            <person name="Yoshida K."/>
            <person name="Sommer R.J."/>
        </authorList>
    </citation>
    <scope>NUCLEOTIDE SEQUENCE [LARGE SCALE GENOMIC DNA]</scope>
    <source>
        <strain evidence="3">RS5460</strain>
    </source>
</reference>
<dbReference type="EMBL" id="BTRK01000002">
    <property type="protein sequence ID" value="GMR35138.1"/>
    <property type="molecule type" value="Genomic_DNA"/>
</dbReference>
<feature type="compositionally biased region" description="Polar residues" evidence="1">
    <location>
        <begin position="254"/>
        <end position="264"/>
    </location>
</feature>
<sequence length="333" mass="37962">LQQRQQQELLRILLAQPHNQEYLRMLQQQQQLPLLQPAPPMQQLQLQQLEPVAAAEAVPAADQDEREVLPMSEEFQAQWEERLRVQQSGMLYEWKAEERRLMSLDPPRFMPLKIWANFEAWYRTRQELLGGGGLPPKDWFDPKETFVVSRDPAKQGHLKKYWPYARENDQPQRPVRAAEGTEQPDSIGIPHQNDAADDDEEIERPRRSVSTPIDPVSMDDEPSSSVSVASLPLCDDPALSAAESTPSEAAANAVSMSYSQQGHFSGQLQMGQQQQLSQPVQHLQQPLSLMHQQPQSQQQDQLEPPQSLSHQEVYQPQDGNLEEEYVEPSSTDP</sequence>
<organism evidence="2 3">
    <name type="scientific">Pristionchus mayeri</name>
    <dbReference type="NCBI Taxonomy" id="1317129"/>
    <lineage>
        <taxon>Eukaryota</taxon>
        <taxon>Metazoa</taxon>
        <taxon>Ecdysozoa</taxon>
        <taxon>Nematoda</taxon>
        <taxon>Chromadorea</taxon>
        <taxon>Rhabditida</taxon>
        <taxon>Rhabditina</taxon>
        <taxon>Diplogasteromorpha</taxon>
        <taxon>Diplogasteroidea</taxon>
        <taxon>Neodiplogasteridae</taxon>
        <taxon>Pristionchus</taxon>
    </lineage>
</organism>